<dbReference type="GO" id="GO:0003677">
    <property type="term" value="F:DNA binding"/>
    <property type="evidence" value="ECO:0007669"/>
    <property type="project" value="InterPro"/>
</dbReference>
<dbReference type="EMBL" id="FRDN01000004">
    <property type="protein sequence ID" value="SHN56448.1"/>
    <property type="molecule type" value="Genomic_DNA"/>
</dbReference>
<keyword evidence="3" id="KW-1185">Reference proteome</keyword>
<evidence type="ECO:0000313" key="2">
    <source>
        <dbReference type="EMBL" id="SHN56448.1"/>
    </source>
</evidence>
<gene>
    <name evidence="2" type="ORF">SAMN02745215_00682</name>
</gene>
<dbReference type="STRING" id="1121395.SAMN02745215_00682"/>
<evidence type="ECO:0000313" key="3">
    <source>
        <dbReference type="Proteomes" id="UP000184010"/>
    </source>
</evidence>
<dbReference type="CDD" id="cd00093">
    <property type="entry name" value="HTH_XRE"/>
    <property type="match status" value="1"/>
</dbReference>
<accession>A0A1M7SD87</accession>
<protein>
    <recommendedName>
        <fullName evidence="1">HTH cro/C1-type domain-containing protein</fullName>
    </recommendedName>
</protein>
<dbReference type="Gene3D" id="1.10.260.40">
    <property type="entry name" value="lambda repressor-like DNA-binding domains"/>
    <property type="match status" value="1"/>
</dbReference>
<dbReference type="RefSeq" id="WP_072771273.1">
    <property type="nucleotide sequence ID" value="NZ_FRDN01000004.1"/>
</dbReference>
<dbReference type="AlphaFoldDB" id="A0A1M7SD87"/>
<evidence type="ECO:0000259" key="1">
    <source>
        <dbReference type="PROSITE" id="PS50943"/>
    </source>
</evidence>
<dbReference type="InterPro" id="IPR010982">
    <property type="entry name" value="Lambda_DNA-bd_dom_sf"/>
</dbReference>
<organism evidence="2 3">
    <name type="scientific">Desulfitobacterium chlororespirans DSM 11544</name>
    <dbReference type="NCBI Taxonomy" id="1121395"/>
    <lineage>
        <taxon>Bacteria</taxon>
        <taxon>Bacillati</taxon>
        <taxon>Bacillota</taxon>
        <taxon>Clostridia</taxon>
        <taxon>Eubacteriales</taxon>
        <taxon>Desulfitobacteriaceae</taxon>
        <taxon>Desulfitobacterium</taxon>
    </lineage>
</organism>
<dbReference type="PROSITE" id="PS50943">
    <property type="entry name" value="HTH_CROC1"/>
    <property type="match status" value="1"/>
</dbReference>
<dbReference type="SUPFAM" id="SSF47413">
    <property type="entry name" value="lambda repressor-like DNA-binding domains"/>
    <property type="match status" value="1"/>
</dbReference>
<dbReference type="Proteomes" id="UP000184010">
    <property type="component" value="Unassembled WGS sequence"/>
</dbReference>
<reference evidence="3" key="1">
    <citation type="submission" date="2016-12" db="EMBL/GenBank/DDBJ databases">
        <authorList>
            <person name="Varghese N."/>
            <person name="Submissions S."/>
        </authorList>
    </citation>
    <scope>NUCLEOTIDE SEQUENCE [LARGE SCALE GENOMIC DNA]</scope>
    <source>
        <strain evidence="3">DSM 11544</strain>
    </source>
</reference>
<name>A0A1M7SD87_9FIRM</name>
<dbReference type="InterPro" id="IPR001387">
    <property type="entry name" value="Cro/C1-type_HTH"/>
</dbReference>
<proteinExistence type="predicted"/>
<feature type="domain" description="HTH cro/C1-type" evidence="1">
    <location>
        <begin position="11"/>
        <end position="49"/>
    </location>
</feature>
<sequence>MNTSIDFAHCLKYLLSALGVSINRLSKALNVDGSLVNRWVNGKRIPSYDSNYIEAITQFLSANIKNSLQIQLINELFERVFGVDAETDCNEVKIKKVLFEAQGISLNNHKLHTKEAKKLLKYKKSIANPPFYNEVVSMSHDDKIISGTPNVAAAFRHLLGLALQTHKRRKVIYITYFNDVFFYMSGEDDLRQFQTMLVDLMAQGCEIHYLLRITHDLQRMMDLLNFFKPLLGTNQLYLYYLKSYDSLTLGKDYFIVPETGVLSCFVAQSDKSCALYLRNPLAISFYEEYWLGLTQSSATPLLNHYPADKDERFRNSLLESEEAIGNRFLFKNSFSIFTLPLQLYKKLLQKRNPSSQEMASALAFHQKCLEAFQTNIKIYEYKDIYTMDSLNYLVKNRQFYLCDPVGLYAVDLEREELIDFLQHLITLLKTYDHYSMAFVRKHALLPGLEKNVSCVLKERHTLIVEILGPANTEPVRFSINEPMVLNSAEASFQILWQQIAPVMKKKAEVIAWLQQETDLLKSAFCLNPDSQ</sequence>